<feature type="transmembrane region" description="Helical" evidence="1">
    <location>
        <begin position="6"/>
        <end position="25"/>
    </location>
</feature>
<feature type="transmembrane region" description="Helical" evidence="1">
    <location>
        <begin position="90"/>
        <end position="112"/>
    </location>
</feature>
<dbReference type="Pfam" id="PF19510">
    <property type="entry name" value="DUF6044"/>
    <property type="match status" value="1"/>
</dbReference>
<feature type="transmembrane region" description="Helical" evidence="1">
    <location>
        <begin position="169"/>
        <end position="198"/>
    </location>
</feature>
<feature type="transmembrane region" description="Helical" evidence="1">
    <location>
        <begin position="273"/>
        <end position="291"/>
    </location>
</feature>
<feature type="transmembrane region" description="Helical" evidence="1">
    <location>
        <begin position="297"/>
        <end position="318"/>
    </location>
</feature>
<protein>
    <submittedName>
        <fullName evidence="2">DUF6044 family protein</fullName>
    </submittedName>
</protein>
<keyword evidence="1" id="KW-0812">Transmembrane</keyword>
<proteinExistence type="predicted"/>
<keyword evidence="1" id="KW-1133">Transmembrane helix</keyword>
<evidence type="ECO:0000313" key="3">
    <source>
        <dbReference type="Proteomes" id="UP001596022"/>
    </source>
</evidence>
<comment type="caution">
    <text evidence="2">The sequence shown here is derived from an EMBL/GenBank/DDBJ whole genome shotgun (WGS) entry which is preliminary data.</text>
</comment>
<organism evidence="2 3">
    <name type="scientific">Camelliibacillus cellulosilyticus</name>
    <dbReference type="NCBI Taxonomy" id="2174486"/>
    <lineage>
        <taxon>Bacteria</taxon>
        <taxon>Bacillati</taxon>
        <taxon>Bacillota</taxon>
        <taxon>Bacilli</taxon>
        <taxon>Bacillales</taxon>
        <taxon>Sporolactobacillaceae</taxon>
        <taxon>Camelliibacillus</taxon>
    </lineage>
</organism>
<dbReference type="RefSeq" id="WP_376845480.1">
    <property type="nucleotide sequence ID" value="NZ_JBHSFW010000001.1"/>
</dbReference>
<feature type="transmembrane region" description="Helical" evidence="1">
    <location>
        <begin position="132"/>
        <end position="157"/>
    </location>
</feature>
<keyword evidence="1" id="KW-0472">Membrane</keyword>
<dbReference type="EMBL" id="JBHSFW010000001">
    <property type="protein sequence ID" value="MFC4618498.1"/>
    <property type="molecule type" value="Genomic_DNA"/>
</dbReference>
<feature type="transmembrane region" description="Helical" evidence="1">
    <location>
        <begin position="210"/>
        <end position="229"/>
    </location>
</feature>
<evidence type="ECO:0000256" key="1">
    <source>
        <dbReference type="SAM" id="Phobius"/>
    </source>
</evidence>
<dbReference type="Proteomes" id="UP001596022">
    <property type="component" value="Unassembled WGS sequence"/>
</dbReference>
<evidence type="ECO:0000313" key="2">
    <source>
        <dbReference type="EMBL" id="MFC4618498.1"/>
    </source>
</evidence>
<name>A0ABV9GNH8_9BACL</name>
<feature type="transmembrane region" description="Helical" evidence="1">
    <location>
        <begin position="339"/>
        <end position="359"/>
    </location>
</feature>
<gene>
    <name evidence="2" type="ORF">ACFO4N_07090</name>
</gene>
<reference evidence="3" key="1">
    <citation type="journal article" date="2019" name="Int. J. Syst. Evol. Microbiol.">
        <title>The Global Catalogue of Microorganisms (GCM) 10K type strain sequencing project: providing services to taxonomists for standard genome sequencing and annotation.</title>
        <authorList>
            <consortium name="The Broad Institute Genomics Platform"/>
            <consortium name="The Broad Institute Genome Sequencing Center for Infectious Disease"/>
            <person name="Wu L."/>
            <person name="Ma J."/>
        </authorList>
    </citation>
    <scope>NUCLEOTIDE SEQUENCE [LARGE SCALE GENOMIC DNA]</scope>
    <source>
        <strain evidence="3">CGMCC 1.16306</strain>
    </source>
</reference>
<dbReference type="InterPro" id="IPR046107">
    <property type="entry name" value="DUF6044"/>
</dbReference>
<keyword evidence="3" id="KW-1185">Reference proteome</keyword>
<accession>A0ABV9GNH8</accession>
<sequence length="554" mass="65162">MTKEKILFTFALIAIMIYLLPYYVFGENTAIRIHDNLDSNVVWYKLMADTGTLFSGIHTKIPNIMNGLPRNSLGSELDIGLLIYALFPPFTAYTINQTVMRFVAFFGMYLLLDRHIIGDRDRYWITIGTSLAYAFLPFWPSGELSIAGLPLALYVFLRFKERKQTKWDWLMLCLLPFYSSFILSFFFFLICMGLWWLISWIREKNVNGAWFLAMTVMTGLYLIVNYRIIFEMFIQSNFTPHRNEFDRGVLSIKEALLRALGYFVFGQTHVIRLTEFIVLPVMLFVLFFSIFKRIKATPLWILFVLNAVFSLIIAFYYSSALWQIKDRFPLIRSFNFGRIHFLEPLLWYIGFALALNFIWRHFQRGKWVSSALLLAQVLLLFSYQEPLKYGSLDYPTFKAFYSPKLFRDIQTYIGRPPASYRVVSIGLHPAIAQYNGFYTLDGYVVSYSLRYKHQFRRIIAPELIKSPRTASYFDKWGSRCYLFTAELGRRYNYTKDKKKDIHHLQINSGALKEMGGRYIFSAVKILNAKANHLIFLHKFERSDSPWAIYLYEVE</sequence>